<dbReference type="Proteomes" id="UP000282529">
    <property type="component" value="Unassembled WGS sequence"/>
</dbReference>
<comment type="caution">
    <text evidence="1">The sequence shown here is derived from an EMBL/GenBank/DDBJ whole genome shotgun (WGS) entry which is preliminary data.</text>
</comment>
<keyword evidence="2" id="KW-1185">Reference proteome</keyword>
<evidence type="ECO:0008006" key="3">
    <source>
        <dbReference type="Google" id="ProtNLM"/>
    </source>
</evidence>
<reference evidence="1 2" key="1">
    <citation type="submission" date="2018-11" db="EMBL/GenBank/DDBJ databases">
        <title>Genome sequence of strain 7197.</title>
        <authorList>
            <person name="Gao J."/>
            <person name="Sun J."/>
        </authorList>
    </citation>
    <scope>NUCLEOTIDE SEQUENCE [LARGE SCALE GENOMIC DNA]</scope>
    <source>
        <strain evidence="1 2">7197</strain>
    </source>
</reference>
<name>A0A3N9PCR5_9BACL</name>
<dbReference type="AlphaFoldDB" id="A0A3N9PCR5"/>
<evidence type="ECO:0000313" key="1">
    <source>
        <dbReference type="EMBL" id="RQW13027.1"/>
    </source>
</evidence>
<accession>A0A3N9PCR5</accession>
<dbReference type="RefSeq" id="WP_124693684.1">
    <property type="nucleotide sequence ID" value="NZ_JBHUFE010000016.1"/>
</dbReference>
<proteinExistence type="predicted"/>
<gene>
    <name evidence="1" type="ORF">EH198_00935</name>
</gene>
<dbReference type="EMBL" id="RQPI01000001">
    <property type="protein sequence ID" value="RQW13027.1"/>
    <property type="molecule type" value="Genomic_DNA"/>
</dbReference>
<dbReference type="OrthoDB" id="1730007at2"/>
<organism evidence="1 2">
    <name type="scientific">Paenibacillus rhizophilus</name>
    <dbReference type="NCBI Taxonomy" id="1850366"/>
    <lineage>
        <taxon>Bacteria</taxon>
        <taxon>Bacillati</taxon>
        <taxon>Bacillota</taxon>
        <taxon>Bacilli</taxon>
        <taxon>Bacillales</taxon>
        <taxon>Paenibacillaceae</taxon>
        <taxon>Paenibacillus</taxon>
    </lineage>
</organism>
<protein>
    <recommendedName>
        <fullName evidence="3">Polymer-forming cytoskeletal protein</fullName>
    </recommendedName>
</protein>
<sequence>MAEKSKDEGQLPDLILNGVGSAAGGSYDRVLIDGVGKVGDSLTARLFKANGQIRVKGGLETGEMEVNGIMNLEGSLKTGRMKLDGMLHIEGSLKGESCALNGLVTVKGDCELEELKGEGGFTVEGLLSAGHADIRLNGAGQVREIGVETLKVRQGNKSMWNRLIGGIIPKLKSELTAKTIEGDHLDLEYTTADIVRGNVIVIGEGCSIGRVEYGSELSVHPGARVGKEVKTGD</sequence>
<evidence type="ECO:0000313" key="2">
    <source>
        <dbReference type="Proteomes" id="UP000282529"/>
    </source>
</evidence>